<dbReference type="Gene3D" id="2.30.30.40">
    <property type="entry name" value="SH3 Domains"/>
    <property type="match status" value="1"/>
</dbReference>
<dbReference type="Gene3D" id="2.60.120.380">
    <property type="match status" value="2"/>
</dbReference>
<dbReference type="EMBL" id="FQUE01000023">
    <property type="protein sequence ID" value="SHF93065.1"/>
    <property type="molecule type" value="Genomic_DNA"/>
</dbReference>
<evidence type="ECO:0000313" key="3">
    <source>
        <dbReference type="EMBL" id="SHF93065.1"/>
    </source>
</evidence>
<sequence length="347" mass="36521">MTFIANLAAAAILCATTTFALAHDRSVDVRFAPGATGTTVEDHVVGRDTVLFNVGAEAGQVMEVALSANNTAAYFNVYEPGRGPGDEALAASETTNPINAWRGSLLTSGTYTVAVYLYRNAARRGEQADFTLDISVLGQAGERVEGDFVDGLAGGPDFLQAAIEGGDTLNLRARPSAGASIVTRLINGQNVRNQGCRMSEGRRWCRVATLADPGYEGWAAGDFLVAGEGIALLLPEEPPGRSVGDAVEPVTFAPGASGARLMGRLDPGAARSYTLDARDGQFLTVQVLGQGPAISYSILNPDGTALLEELTSDRDYRGQLWQTGVHVVQVMNHTANVANFKVVFGIE</sequence>
<reference evidence="4" key="1">
    <citation type="submission" date="2016-11" db="EMBL/GenBank/DDBJ databases">
        <authorList>
            <person name="Varghese N."/>
            <person name="Submissions S."/>
        </authorList>
    </citation>
    <scope>NUCLEOTIDE SEQUENCE [LARGE SCALE GENOMIC DNA]</scope>
    <source>
        <strain evidence="4">DSM 29326</strain>
    </source>
</reference>
<gene>
    <name evidence="3" type="ORF">SAMN05444339_1236</name>
</gene>
<organism evidence="3 4">
    <name type="scientific">Loktanella atrilutea</name>
    <dbReference type="NCBI Taxonomy" id="366533"/>
    <lineage>
        <taxon>Bacteria</taxon>
        <taxon>Pseudomonadati</taxon>
        <taxon>Pseudomonadota</taxon>
        <taxon>Alphaproteobacteria</taxon>
        <taxon>Rhodobacterales</taxon>
        <taxon>Roseobacteraceae</taxon>
        <taxon>Loktanella</taxon>
    </lineage>
</organism>
<accession>A0A1M5FNI6</accession>
<dbReference type="InterPro" id="IPR003646">
    <property type="entry name" value="SH3-like_bac-type"/>
</dbReference>
<dbReference type="Pfam" id="PF08239">
    <property type="entry name" value="SH3_3"/>
    <property type="match status" value="1"/>
</dbReference>
<dbReference type="AlphaFoldDB" id="A0A1M5FNI6"/>
<proteinExistence type="predicted"/>
<keyword evidence="1" id="KW-0732">Signal</keyword>
<feature type="domain" description="SH3b" evidence="2">
    <location>
        <begin position="167"/>
        <end position="224"/>
    </location>
</feature>
<evidence type="ECO:0000259" key="2">
    <source>
        <dbReference type="Pfam" id="PF08239"/>
    </source>
</evidence>
<evidence type="ECO:0000256" key="1">
    <source>
        <dbReference type="SAM" id="SignalP"/>
    </source>
</evidence>
<dbReference type="RefSeq" id="WP_072858942.1">
    <property type="nucleotide sequence ID" value="NZ_FQUE01000023.1"/>
</dbReference>
<evidence type="ECO:0000313" key="4">
    <source>
        <dbReference type="Proteomes" id="UP000183987"/>
    </source>
</evidence>
<dbReference type="STRING" id="366533.SAMN05444339_1236"/>
<dbReference type="Proteomes" id="UP000183987">
    <property type="component" value="Unassembled WGS sequence"/>
</dbReference>
<feature type="chain" id="PRO_5013087244" description="SH3b domain-containing protein" evidence="1">
    <location>
        <begin position="23"/>
        <end position="347"/>
    </location>
</feature>
<feature type="signal peptide" evidence="1">
    <location>
        <begin position="1"/>
        <end position="22"/>
    </location>
</feature>
<dbReference type="OrthoDB" id="964913at2"/>
<name>A0A1M5FNI6_LOKAT</name>
<keyword evidence="4" id="KW-1185">Reference proteome</keyword>
<protein>
    <recommendedName>
        <fullName evidence="2">SH3b domain-containing protein</fullName>
    </recommendedName>
</protein>